<name>A0A7W5FQG0_9BACL</name>
<evidence type="ECO:0000256" key="3">
    <source>
        <dbReference type="ARBA" id="ARBA00022449"/>
    </source>
</evidence>
<evidence type="ECO:0000313" key="12">
    <source>
        <dbReference type="Proteomes" id="UP000570361"/>
    </source>
</evidence>
<feature type="transmembrane region" description="Helical" evidence="9">
    <location>
        <begin position="130"/>
        <end position="150"/>
    </location>
</feature>
<feature type="transmembrane region" description="Helical" evidence="9">
    <location>
        <begin position="365"/>
        <end position="383"/>
    </location>
</feature>
<evidence type="ECO:0000256" key="9">
    <source>
        <dbReference type="SAM" id="Phobius"/>
    </source>
</evidence>
<dbReference type="InterPro" id="IPR050586">
    <property type="entry name" value="CPA3_Na-H_Antiporter_D"/>
</dbReference>
<keyword evidence="6 9" id="KW-1133">Transmembrane helix</keyword>
<evidence type="ECO:0000256" key="6">
    <source>
        <dbReference type="ARBA" id="ARBA00022989"/>
    </source>
</evidence>
<dbReference type="PANTHER" id="PTHR42703">
    <property type="entry name" value="NADH DEHYDROGENASE"/>
    <property type="match status" value="1"/>
</dbReference>
<evidence type="ECO:0000256" key="2">
    <source>
        <dbReference type="ARBA" id="ARBA00005346"/>
    </source>
</evidence>
<comment type="subcellular location">
    <subcellularLocation>
        <location evidence="1">Cell membrane</location>
        <topology evidence="1">Multi-pass membrane protein</topology>
    </subcellularLocation>
    <subcellularLocation>
        <location evidence="8">Membrane</location>
        <topology evidence="8">Multi-pass membrane protein</topology>
    </subcellularLocation>
</comment>
<gene>
    <name evidence="11" type="ORF">FHS18_005552</name>
</gene>
<evidence type="ECO:0000259" key="10">
    <source>
        <dbReference type="Pfam" id="PF00361"/>
    </source>
</evidence>
<accession>A0A7W5FQG0</accession>
<feature type="transmembrane region" description="Helical" evidence="9">
    <location>
        <begin position="447"/>
        <end position="469"/>
    </location>
</feature>
<dbReference type="GO" id="GO:0015297">
    <property type="term" value="F:antiporter activity"/>
    <property type="evidence" value="ECO:0007669"/>
    <property type="project" value="UniProtKB-KW"/>
</dbReference>
<comment type="caution">
    <text evidence="11">The sequence shown here is derived from an EMBL/GenBank/DDBJ whole genome shotgun (WGS) entry which is preliminary data.</text>
</comment>
<dbReference type="AlphaFoldDB" id="A0A7W5FQG0"/>
<feature type="transmembrane region" description="Helical" evidence="9">
    <location>
        <begin position="162"/>
        <end position="184"/>
    </location>
</feature>
<keyword evidence="5 8" id="KW-0812">Transmembrane</keyword>
<protein>
    <submittedName>
        <fullName evidence="11">Multicomponent Na+:H+ antiporter subunit D</fullName>
    </submittedName>
</protein>
<reference evidence="11 12" key="1">
    <citation type="submission" date="2020-08" db="EMBL/GenBank/DDBJ databases">
        <title>Genomic Encyclopedia of Type Strains, Phase III (KMG-III): the genomes of soil and plant-associated and newly described type strains.</title>
        <authorList>
            <person name="Whitman W."/>
        </authorList>
    </citation>
    <scope>NUCLEOTIDE SEQUENCE [LARGE SCALE GENOMIC DNA]</scope>
    <source>
        <strain evidence="11 12">CECT 5862</strain>
    </source>
</reference>
<feature type="transmembrane region" description="Helical" evidence="9">
    <location>
        <begin position="403"/>
        <end position="426"/>
    </location>
</feature>
<dbReference type="EMBL" id="JACHXK010000019">
    <property type="protein sequence ID" value="MBB3113440.1"/>
    <property type="molecule type" value="Genomic_DNA"/>
</dbReference>
<dbReference type="InterPro" id="IPR001750">
    <property type="entry name" value="ND/Mrp_TM"/>
</dbReference>
<evidence type="ECO:0000256" key="5">
    <source>
        <dbReference type="ARBA" id="ARBA00022692"/>
    </source>
</evidence>
<feature type="transmembrane region" description="Helical" evidence="9">
    <location>
        <begin position="239"/>
        <end position="260"/>
    </location>
</feature>
<feature type="transmembrane region" description="Helical" evidence="9">
    <location>
        <begin position="204"/>
        <end position="227"/>
    </location>
</feature>
<feature type="transmembrane region" description="Helical" evidence="9">
    <location>
        <begin position="107"/>
        <end position="124"/>
    </location>
</feature>
<dbReference type="PANTHER" id="PTHR42703:SF1">
    <property type="entry name" value="NA(+)_H(+) ANTIPORTER SUBUNIT D1"/>
    <property type="match status" value="1"/>
</dbReference>
<evidence type="ECO:0000256" key="1">
    <source>
        <dbReference type="ARBA" id="ARBA00004651"/>
    </source>
</evidence>
<dbReference type="GO" id="GO:0008137">
    <property type="term" value="F:NADH dehydrogenase (ubiquinone) activity"/>
    <property type="evidence" value="ECO:0007669"/>
    <property type="project" value="InterPro"/>
</dbReference>
<dbReference type="Proteomes" id="UP000570361">
    <property type="component" value="Unassembled WGS sequence"/>
</dbReference>
<evidence type="ECO:0000256" key="4">
    <source>
        <dbReference type="ARBA" id="ARBA00022475"/>
    </source>
</evidence>
<sequence>MNNLLVLPLLLPLCTAVILLFLKQYLVIQRWVSTVSVLMNIAIAGIIVMQVRSAGIHVLHIGGWMPPYGIVFVADMLSALLVLTTSVVSAFCLFFAFGTIGVERERYYFYPLFQFLLVGIYGSFLTGDLFNLFVCFEVMLISSYALIVLGGTRRQLRETLKYMLINILSSSLFVAAVAYLYGVVGTLNMADLSLKVAEAGQSGVLNVIALLFMIVFALKAGLFLFFWLPGSYSAPPSAVAALFAALLTKVGIYALIRTFTLIFHSNPEVTHSWLMGMAIATMILGAIGTVAYHDIRQIINYNVVVSVGLIIMGLAVSSEEGLEGAVFYLMHDMLAKALLFLLGGLIIQVAGTADLRQMGGMIRRYPLMGAMVFITALAIAGIPPFSGFAGKLLLIQAGLREGYFGLTAVALGSSLIVLYSLIRIFMQAFWGEEKPLQEQSPMLNRKLIMPSVGLSLLVIGMGLGSEAVYNLVADAGSTLILPMQYVDAVLKE</sequence>
<proteinExistence type="inferred from homology"/>
<keyword evidence="4" id="KW-1003">Cell membrane</keyword>
<dbReference type="InterPro" id="IPR003918">
    <property type="entry name" value="NADH_UbQ_OxRdtase"/>
</dbReference>
<evidence type="ECO:0000256" key="8">
    <source>
        <dbReference type="RuleBase" id="RU000320"/>
    </source>
</evidence>
<evidence type="ECO:0000313" key="11">
    <source>
        <dbReference type="EMBL" id="MBB3113440.1"/>
    </source>
</evidence>
<keyword evidence="12" id="KW-1185">Reference proteome</keyword>
<feature type="transmembrane region" description="Helical" evidence="9">
    <location>
        <begin position="272"/>
        <end position="292"/>
    </location>
</feature>
<organism evidence="11 12">
    <name type="scientific">Paenibacillus phyllosphaerae</name>
    <dbReference type="NCBI Taxonomy" id="274593"/>
    <lineage>
        <taxon>Bacteria</taxon>
        <taxon>Bacillati</taxon>
        <taxon>Bacillota</taxon>
        <taxon>Bacilli</taxon>
        <taxon>Bacillales</taxon>
        <taxon>Paenibacillaceae</taxon>
        <taxon>Paenibacillus</taxon>
    </lineage>
</organism>
<keyword evidence="7 9" id="KW-0472">Membrane</keyword>
<dbReference type="NCBIfam" id="NF005818">
    <property type="entry name" value="PRK07691.1"/>
    <property type="match status" value="1"/>
</dbReference>
<comment type="similarity">
    <text evidence="2">Belongs to the CPA3 antiporters (TC 2.A.63) subunit D family.</text>
</comment>
<feature type="transmembrane region" description="Helical" evidence="9">
    <location>
        <begin position="299"/>
        <end position="317"/>
    </location>
</feature>
<feature type="transmembrane region" description="Helical" evidence="9">
    <location>
        <begin position="31"/>
        <end position="49"/>
    </location>
</feature>
<dbReference type="Pfam" id="PF00361">
    <property type="entry name" value="Proton_antipo_M"/>
    <property type="match status" value="1"/>
</dbReference>
<feature type="transmembrane region" description="Helical" evidence="9">
    <location>
        <begin position="6"/>
        <end position="22"/>
    </location>
</feature>
<feature type="transmembrane region" description="Helical" evidence="9">
    <location>
        <begin position="69"/>
        <end position="95"/>
    </location>
</feature>
<feature type="domain" description="NADH:quinone oxidoreductase/Mrp antiporter transmembrane" evidence="10">
    <location>
        <begin position="127"/>
        <end position="414"/>
    </location>
</feature>
<keyword evidence="3" id="KW-0813">Transport</keyword>
<dbReference type="NCBIfam" id="NF009306">
    <property type="entry name" value="PRK12663.1"/>
    <property type="match status" value="1"/>
</dbReference>
<dbReference type="GO" id="GO:0042773">
    <property type="term" value="P:ATP synthesis coupled electron transport"/>
    <property type="evidence" value="ECO:0007669"/>
    <property type="project" value="InterPro"/>
</dbReference>
<feature type="transmembrane region" description="Helical" evidence="9">
    <location>
        <begin position="337"/>
        <end position="353"/>
    </location>
</feature>
<dbReference type="PRINTS" id="PR01437">
    <property type="entry name" value="NUOXDRDTASE4"/>
</dbReference>
<keyword evidence="3" id="KW-0050">Antiport</keyword>
<dbReference type="RefSeq" id="WP_183603526.1">
    <property type="nucleotide sequence ID" value="NZ_JACHXK010000019.1"/>
</dbReference>
<dbReference type="GO" id="GO:0005886">
    <property type="term" value="C:plasma membrane"/>
    <property type="evidence" value="ECO:0007669"/>
    <property type="project" value="UniProtKB-SubCell"/>
</dbReference>
<evidence type="ECO:0000256" key="7">
    <source>
        <dbReference type="ARBA" id="ARBA00023136"/>
    </source>
</evidence>